<feature type="compositionally biased region" description="Polar residues" evidence="1">
    <location>
        <begin position="54"/>
        <end position="63"/>
    </location>
</feature>
<evidence type="ECO:0000313" key="3">
    <source>
        <dbReference type="Proteomes" id="UP000887540"/>
    </source>
</evidence>
<evidence type="ECO:0000256" key="2">
    <source>
        <dbReference type="SAM" id="SignalP"/>
    </source>
</evidence>
<accession>A0A914CMS3</accession>
<feature type="chain" id="PRO_5037495514" evidence="2">
    <location>
        <begin position="27"/>
        <end position="121"/>
    </location>
</feature>
<feature type="compositionally biased region" description="Basic residues" evidence="1">
    <location>
        <begin position="33"/>
        <end position="45"/>
    </location>
</feature>
<feature type="signal peptide" evidence="2">
    <location>
        <begin position="1"/>
        <end position="26"/>
    </location>
</feature>
<evidence type="ECO:0000313" key="4">
    <source>
        <dbReference type="WBParaSite" id="ACRNAN_scaffold12023.g16158.t1"/>
    </source>
</evidence>
<sequence length="121" mass="14315">MKSLDFLVFLGLQLFGIFGNMKKLEAMKTDKRDRKKTARNRRNIQRAKGMIQRSPMTKANSTRKLAKKFKVSQESAQQILREDLGLKPYKFLKRQKLMAAVELKRIDRALALYQRFSRDRH</sequence>
<evidence type="ECO:0000256" key="1">
    <source>
        <dbReference type="SAM" id="MobiDB-lite"/>
    </source>
</evidence>
<keyword evidence="3" id="KW-1185">Reference proteome</keyword>
<reference evidence="4" key="1">
    <citation type="submission" date="2022-11" db="UniProtKB">
        <authorList>
            <consortium name="WormBaseParasite"/>
        </authorList>
    </citation>
    <scope>IDENTIFICATION</scope>
</reference>
<dbReference type="Gene3D" id="1.10.10.60">
    <property type="entry name" value="Homeodomain-like"/>
    <property type="match status" value="1"/>
</dbReference>
<dbReference type="Proteomes" id="UP000887540">
    <property type="component" value="Unplaced"/>
</dbReference>
<proteinExistence type="predicted"/>
<dbReference type="AlphaFoldDB" id="A0A914CMS3"/>
<protein>
    <submittedName>
        <fullName evidence="4">Uncharacterized protein</fullName>
    </submittedName>
</protein>
<organism evidence="3 4">
    <name type="scientific">Acrobeloides nanus</name>
    <dbReference type="NCBI Taxonomy" id="290746"/>
    <lineage>
        <taxon>Eukaryota</taxon>
        <taxon>Metazoa</taxon>
        <taxon>Ecdysozoa</taxon>
        <taxon>Nematoda</taxon>
        <taxon>Chromadorea</taxon>
        <taxon>Rhabditida</taxon>
        <taxon>Tylenchina</taxon>
        <taxon>Cephalobomorpha</taxon>
        <taxon>Cephaloboidea</taxon>
        <taxon>Cephalobidae</taxon>
        <taxon>Acrobeloides</taxon>
    </lineage>
</organism>
<feature type="region of interest" description="Disordered" evidence="1">
    <location>
        <begin position="28"/>
        <end position="63"/>
    </location>
</feature>
<name>A0A914CMS3_9BILA</name>
<dbReference type="WBParaSite" id="ACRNAN_scaffold12023.g16158.t1">
    <property type="protein sequence ID" value="ACRNAN_scaffold12023.g16158.t1"/>
    <property type="gene ID" value="ACRNAN_scaffold12023.g16158"/>
</dbReference>
<keyword evidence="2" id="KW-0732">Signal</keyword>